<evidence type="ECO:0000313" key="3">
    <source>
        <dbReference type="Proteomes" id="UP000273044"/>
    </source>
</evidence>
<feature type="transmembrane region" description="Helical" evidence="1">
    <location>
        <begin position="142"/>
        <end position="172"/>
    </location>
</feature>
<feature type="transmembrane region" description="Helical" evidence="1">
    <location>
        <begin position="96"/>
        <end position="117"/>
    </location>
</feature>
<keyword evidence="1" id="KW-1133">Transmembrane helix</keyword>
<name>A0A448MVU3_9ACTN</name>
<accession>A0A448MVU3</accession>
<sequence>MTRPPLPGGQEAHEGMDLNRTLTSLLGSLVIWGAVAGVCLWFLDYRSLFRGGYELVTFRHVQLGLAAFSGWRALEALRELLIPPELDSPVRRWTRWIPLTWLSLPMCLASLLAMLYFPEALAEAGRSRPTSSYKSHPLLPPFFIPLAELTIGSLGLVWIWSCTFGINRPVAAHRRVMRKEERLRDFLVTSQKVRFAAAGMIAGAVALGATLLGPVVRSAGPLASLSVTWPASMWVLGGAGIAAMLISALWFFCRTRQGNDPYLVVKWIDYLAIIAAIAALLTVFALLPEVWRLFLLSRF</sequence>
<feature type="transmembrane region" description="Helical" evidence="1">
    <location>
        <begin position="25"/>
        <end position="43"/>
    </location>
</feature>
<dbReference type="GeneID" id="64406005"/>
<feature type="transmembrane region" description="Helical" evidence="1">
    <location>
        <begin position="264"/>
        <end position="287"/>
    </location>
</feature>
<evidence type="ECO:0000313" key="2">
    <source>
        <dbReference type="EMBL" id="VEH69244.1"/>
    </source>
</evidence>
<keyword evidence="1" id="KW-0472">Membrane</keyword>
<dbReference type="AlphaFoldDB" id="A0A448MVU3"/>
<feature type="transmembrane region" description="Helical" evidence="1">
    <location>
        <begin position="193"/>
        <end position="213"/>
    </location>
</feature>
<reference evidence="2 3" key="1">
    <citation type="submission" date="2018-12" db="EMBL/GenBank/DDBJ databases">
        <authorList>
            <consortium name="Pathogen Informatics"/>
        </authorList>
    </citation>
    <scope>NUCLEOTIDE SEQUENCE [LARGE SCALE GENOMIC DNA]</scope>
    <source>
        <strain evidence="2 3">NCTC12967</strain>
    </source>
</reference>
<gene>
    <name evidence="2" type="ORF">NCTC12967_00508</name>
</gene>
<protein>
    <submittedName>
        <fullName evidence="2">Uncharacterized protein</fullName>
    </submittedName>
</protein>
<keyword evidence="1" id="KW-0812">Transmembrane</keyword>
<organism evidence="2 3">
    <name type="scientific">Arachnia propionica</name>
    <dbReference type="NCBI Taxonomy" id="1750"/>
    <lineage>
        <taxon>Bacteria</taxon>
        <taxon>Bacillati</taxon>
        <taxon>Actinomycetota</taxon>
        <taxon>Actinomycetes</taxon>
        <taxon>Propionibacteriales</taxon>
        <taxon>Propionibacteriaceae</taxon>
        <taxon>Arachnia</taxon>
    </lineage>
</organism>
<evidence type="ECO:0000256" key="1">
    <source>
        <dbReference type="SAM" id="Phobius"/>
    </source>
</evidence>
<feature type="transmembrane region" description="Helical" evidence="1">
    <location>
        <begin position="233"/>
        <end position="252"/>
    </location>
</feature>
<dbReference type="Proteomes" id="UP000273044">
    <property type="component" value="Chromosome"/>
</dbReference>
<dbReference type="EMBL" id="LR134406">
    <property type="protein sequence ID" value="VEH69244.1"/>
    <property type="molecule type" value="Genomic_DNA"/>
</dbReference>
<dbReference type="RefSeq" id="WP_126409322.1">
    <property type="nucleotide sequence ID" value="NZ_CAJZDL010000083.1"/>
</dbReference>
<proteinExistence type="predicted"/>
<keyword evidence="3" id="KW-1185">Reference proteome</keyword>